<dbReference type="InterPro" id="IPR009056">
    <property type="entry name" value="Cyt_c-like_dom"/>
</dbReference>
<dbReference type="Proteomes" id="UP001059745">
    <property type="component" value="Chromosome 2"/>
</dbReference>
<reference evidence="13" key="1">
    <citation type="submission" date="2022-09" db="EMBL/GenBank/DDBJ databases">
        <title>Genomic of Burkholderia gladioli.</title>
        <authorList>
            <person name="Wu H."/>
        </authorList>
    </citation>
    <scope>NUCLEOTIDE SEQUENCE</scope>
    <source>
        <strain evidence="13">ZN-S4</strain>
    </source>
</reference>
<keyword evidence="6" id="KW-0677">Repeat</keyword>
<proteinExistence type="predicted"/>
<comment type="subcellular location">
    <subcellularLocation>
        <location evidence="1">Cell membrane</location>
    </subcellularLocation>
</comment>
<feature type="domain" description="Cytochrome c" evidence="12">
    <location>
        <begin position="50"/>
        <end position="153"/>
    </location>
</feature>
<feature type="binding site" description="axial binding residue" evidence="10">
    <location>
        <position position="350"/>
    </location>
    <ligand>
        <name>heme c</name>
        <dbReference type="ChEBI" id="CHEBI:61717"/>
        <label>3</label>
    </ligand>
    <ligandPart>
        <name>Fe</name>
        <dbReference type="ChEBI" id="CHEBI:18248"/>
    </ligandPart>
</feature>
<keyword evidence="5 11" id="KW-0732">Signal</keyword>
<feature type="domain" description="Cytochrome c" evidence="12">
    <location>
        <begin position="196"/>
        <end position="309"/>
    </location>
</feature>
<dbReference type="GO" id="GO:0009055">
    <property type="term" value="F:electron transfer activity"/>
    <property type="evidence" value="ECO:0007669"/>
    <property type="project" value="InterPro"/>
</dbReference>
<feature type="domain" description="Cytochrome c" evidence="12">
    <location>
        <begin position="333"/>
        <end position="423"/>
    </location>
</feature>
<evidence type="ECO:0000256" key="1">
    <source>
        <dbReference type="ARBA" id="ARBA00004236"/>
    </source>
</evidence>
<sequence>MRRPAMRISNRLRRLFGVAALGGLGLGLGLCTGAAAAADAPANAGNADAALVARGEYLARAGDCIACHTAPHGKPFAGGLKMTTPMGAIYTTNITPDANHGIGGYSEADFARALREGVAKDGHNLYPAMPYPSYAKVSDDDVRAMYAYFMHGVAPVAQANQASDIPWPLNMRWPLKLWNLVFLDTARYQSKSDKDAAWNRGAYLVQGLGHCGSCHTPRGVGFQEKALDESGGAYLTGGLLDNWFASNLTGEGNTGLGRWSEAELTQFLKTGANAHASAFGAMTDVINHSTQYLSDEDLGAISRYLKSLPAAGGTGAPPYRYDPQRTVAALKRPAGDPGAAVYAAYCMHCHGTDGKAFAPLLAPLAGNPNLLEHNPASLINVTLNGTGDLVIAGIPAAYPMPQFADQLDDKQIADVLTFIRAGWNNNAPAVTADEVAKLRAATAGGH</sequence>
<dbReference type="GO" id="GO:0016614">
    <property type="term" value="F:oxidoreductase activity, acting on CH-OH group of donors"/>
    <property type="evidence" value="ECO:0007669"/>
    <property type="project" value="InterPro"/>
</dbReference>
<feature type="chain" id="PRO_5044322382" evidence="11">
    <location>
        <begin position="38"/>
        <end position="446"/>
    </location>
</feature>
<protein>
    <submittedName>
        <fullName evidence="13">Cytochrome c</fullName>
    </submittedName>
</protein>
<keyword evidence="7 10" id="KW-0408">Iron</keyword>
<dbReference type="Pfam" id="PF13442">
    <property type="entry name" value="Cytochrome_CBB3"/>
    <property type="match status" value="1"/>
</dbReference>
<feature type="binding site" description="covalent" evidence="9">
    <location>
        <position position="214"/>
    </location>
    <ligand>
        <name>heme c</name>
        <dbReference type="ChEBI" id="CHEBI:61717"/>
        <label>2</label>
    </ligand>
</feature>
<dbReference type="PROSITE" id="PS51007">
    <property type="entry name" value="CYTC"/>
    <property type="match status" value="3"/>
</dbReference>
<evidence type="ECO:0000313" key="13">
    <source>
        <dbReference type="EMBL" id="UWX72143.1"/>
    </source>
</evidence>
<gene>
    <name evidence="13" type="ORF">NYZ96_27250</name>
</gene>
<feature type="signal peptide" evidence="11">
    <location>
        <begin position="1"/>
        <end position="37"/>
    </location>
</feature>
<feature type="binding site" description="covalent" evidence="9">
    <location>
        <position position="67"/>
    </location>
    <ligand>
        <name>heme c</name>
        <dbReference type="ChEBI" id="CHEBI:61717"/>
        <label>1</label>
    </ligand>
</feature>
<keyword evidence="8" id="KW-0472">Membrane</keyword>
<organism evidence="13 14">
    <name type="scientific">Burkholderia gladioli</name>
    <name type="common">Pseudomonas marginata</name>
    <name type="synonym">Phytomonas marginata</name>
    <dbReference type="NCBI Taxonomy" id="28095"/>
    <lineage>
        <taxon>Bacteria</taxon>
        <taxon>Pseudomonadati</taxon>
        <taxon>Pseudomonadota</taxon>
        <taxon>Betaproteobacteria</taxon>
        <taxon>Burkholderiales</taxon>
        <taxon>Burkholderiaceae</taxon>
        <taxon>Burkholderia</taxon>
    </lineage>
</organism>
<evidence type="ECO:0000256" key="4">
    <source>
        <dbReference type="ARBA" id="ARBA00022723"/>
    </source>
</evidence>
<dbReference type="GO" id="GO:0020037">
    <property type="term" value="F:heme binding"/>
    <property type="evidence" value="ECO:0007669"/>
    <property type="project" value="InterPro"/>
</dbReference>
<evidence type="ECO:0000256" key="8">
    <source>
        <dbReference type="ARBA" id="ARBA00023136"/>
    </source>
</evidence>
<dbReference type="PANTHER" id="PTHR35008:SF8">
    <property type="entry name" value="ALCOHOL DEHYDROGENASE CYTOCHROME C SUBUNIT"/>
    <property type="match status" value="1"/>
</dbReference>
<feature type="binding site" description="axial binding residue" evidence="10">
    <location>
        <position position="215"/>
    </location>
    <ligand>
        <name>heme c</name>
        <dbReference type="ChEBI" id="CHEBI:61717"/>
        <label>2</label>
    </ligand>
    <ligandPart>
        <name>Fe</name>
        <dbReference type="ChEBI" id="CHEBI:18248"/>
    </ligandPart>
</feature>
<dbReference type="GO" id="GO:0005506">
    <property type="term" value="F:iron ion binding"/>
    <property type="evidence" value="ECO:0007669"/>
    <property type="project" value="InterPro"/>
</dbReference>
<keyword evidence="2" id="KW-1003">Cell membrane</keyword>
<dbReference type="EMBL" id="CP104215">
    <property type="protein sequence ID" value="UWX72143.1"/>
    <property type="molecule type" value="Genomic_DNA"/>
</dbReference>
<dbReference type="Pfam" id="PF00034">
    <property type="entry name" value="Cytochrom_C"/>
    <property type="match status" value="1"/>
</dbReference>
<evidence type="ECO:0000256" key="5">
    <source>
        <dbReference type="ARBA" id="ARBA00022729"/>
    </source>
</evidence>
<feature type="binding site" description="covalent" evidence="9">
    <location>
        <position position="64"/>
    </location>
    <ligand>
        <name>heme c</name>
        <dbReference type="ChEBI" id="CHEBI:61717"/>
        <label>1</label>
    </ligand>
</feature>
<keyword evidence="4 10" id="KW-0479">Metal-binding</keyword>
<evidence type="ECO:0000256" key="11">
    <source>
        <dbReference type="SAM" id="SignalP"/>
    </source>
</evidence>
<feature type="binding site" description="covalent" evidence="9">
    <location>
        <position position="346"/>
    </location>
    <ligand>
        <name>heme c</name>
        <dbReference type="ChEBI" id="CHEBI:61717"/>
        <label>3</label>
    </ligand>
</feature>
<dbReference type="GO" id="GO:0005886">
    <property type="term" value="C:plasma membrane"/>
    <property type="evidence" value="ECO:0007669"/>
    <property type="project" value="UniProtKB-SubCell"/>
</dbReference>
<feature type="binding site" description="axial binding residue" evidence="10">
    <location>
        <position position="68"/>
    </location>
    <ligand>
        <name>heme c</name>
        <dbReference type="ChEBI" id="CHEBI:61717"/>
        <label>1</label>
    </ligand>
    <ligandPart>
        <name>Fe</name>
        <dbReference type="ChEBI" id="CHEBI:18248"/>
    </ligandPart>
</feature>
<dbReference type="InterPro" id="IPR014353">
    <property type="entry name" value="Membr-bd_ADH_cyt_c"/>
</dbReference>
<evidence type="ECO:0000313" key="14">
    <source>
        <dbReference type="Proteomes" id="UP001059745"/>
    </source>
</evidence>
<dbReference type="Gene3D" id="1.10.760.10">
    <property type="entry name" value="Cytochrome c-like domain"/>
    <property type="match status" value="3"/>
</dbReference>
<comment type="cofactor">
    <cofactor evidence="9">
        <name>heme c</name>
        <dbReference type="ChEBI" id="CHEBI:61717"/>
    </cofactor>
    <text evidence="9">Binds 3 heme c groups covalently per subunit.</text>
</comment>
<evidence type="ECO:0000256" key="6">
    <source>
        <dbReference type="ARBA" id="ARBA00022737"/>
    </source>
</evidence>
<evidence type="ECO:0000259" key="12">
    <source>
        <dbReference type="PROSITE" id="PS51007"/>
    </source>
</evidence>
<name>A0AB38TWC7_BURGA</name>
<evidence type="ECO:0000256" key="3">
    <source>
        <dbReference type="ARBA" id="ARBA00022617"/>
    </source>
</evidence>
<feature type="binding site" description="covalent" evidence="9">
    <location>
        <position position="349"/>
    </location>
    <ligand>
        <name>heme c</name>
        <dbReference type="ChEBI" id="CHEBI:61717"/>
        <label>3</label>
    </ligand>
</feature>
<evidence type="ECO:0000256" key="10">
    <source>
        <dbReference type="PIRSR" id="PIRSR000018-51"/>
    </source>
</evidence>
<dbReference type="SUPFAM" id="SSF46626">
    <property type="entry name" value="Cytochrome c"/>
    <property type="match status" value="3"/>
</dbReference>
<dbReference type="PANTHER" id="PTHR35008">
    <property type="entry name" value="BLL4482 PROTEIN-RELATED"/>
    <property type="match status" value="1"/>
</dbReference>
<dbReference type="PIRSF" id="PIRSF000018">
    <property type="entry name" value="Mb_ADH_cyt_c"/>
    <property type="match status" value="1"/>
</dbReference>
<accession>A0AB38TWC7</accession>
<keyword evidence="3 9" id="KW-0349">Heme</keyword>
<dbReference type="RefSeq" id="WP_126240343.1">
    <property type="nucleotide sequence ID" value="NZ_CADEPX010000039.1"/>
</dbReference>
<evidence type="ECO:0000256" key="2">
    <source>
        <dbReference type="ARBA" id="ARBA00022475"/>
    </source>
</evidence>
<evidence type="ECO:0000256" key="7">
    <source>
        <dbReference type="ARBA" id="ARBA00023004"/>
    </source>
</evidence>
<feature type="binding site" description="covalent" evidence="9">
    <location>
        <position position="211"/>
    </location>
    <ligand>
        <name>heme c</name>
        <dbReference type="ChEBI" id="CHEBI:61717"/>
        <label>2</label>
    </ligand>
</feature>
<dbReference type="InterPro" id="IPR051459">
    <property type="entry name" value="Cytochrome_c-type_DH"/>
</dbReference>
<evidence type="ECO:0000256" key="9">
    <source>
        <dbReference type="PIRSR" id="PIRSR000018-50"/>
    </source>
</evidence>
<dbReference type="InterPro" id="IPR036909">
    <property type="entry name" value="Cyt_c-like_dom_sf"/>
</dbReference>
<dbReference type="AlphaFoldDB" id="A0AB38TWC7"/>